<dbReference type="AlphaFoldDB" id="A0A369B0S8"/>
<proteinExistence type="predicted"/>
<sequence>MINQATVMLYVSNVEKSTDFWQQGFNVSSLETIQLPDNYLSVKLFLQDGFALQLFDKEFIQKYSPEVAMNTPSILFSTTDINALHSQLSQISPFISDISEFGGSNQFNFSDIDNNYFAVTEEKTR</sequence>
<protein>
    <submittedName>
        <fullName evidence="1">Uncharacterized protein</fullName>
    </submittedName>
</protein>
<dbReference type="InterPro" id="IPR037523">
    <property type="entry name" value="VOC_core"/>
</dbReference>
<gene>
    <name evidence="1" type="ORF">CBF32_01510</name>
</gene>
<dbReference type="InterPro" id="IPR029068">
    <property type="entry name" value="Glyas_Bleomycin-R_OHBP_Dase"/>
</dbReference>
<evidence type="ECO:0000313" key="1">
    <source>
        <dbReference type="EMBL" id="RSU05702.1"/>
    </source>
</evidence>
<dbReference type="InterPro" id="IPR004360">
    <property type="entry name" value="Glyas_Fos-R_dOase_dom"/>
</dbReference>
<dbReference type="PROSITE" id="PS51819">
    <property type="entry name" value="VOC"/>
    <property type="match status" value="1"/>
</dbReference>
<dbReference type="RefSeq" id="WP_114288703.1">
    <property type="nucleotide sequence ID" value="NZ_CP081459.1"/>
</dbReference>
<dbReference type="PANTHER" id="PTHR36437">
    <property type="entry name" value="GLYOXALASE/BLEOMYCIN RESISTANCE PROTEIN/DIOXYGENASE"/>
    <property type="match status" value="1"/>
</dbReference>
<dbReference type="Gene3D" id="3.10.180.10">
    <property type="entry name" value="2,3-Dihydroxybiphenyl 1,2-Dioxygenase, domain 1"/>
    <property type="match status" value="1"/>
</dbReference>
<accession>A0A369B0S8</accession>
<keyword evidence="2" id="KW-1185">Reference proteome</keyword>
<dbReference type="Proteomes" id="UP000288197">
    <property type="component" value="Unassembled WGS sequence"/>
</dbReference>
<dbReference type="Pfam" id="PF00903">
    <property type="entry name" value="Glyoxalase"/>
    <property type="match status" value="1"/>
</dbReference>
<evidence type="ECO:0000313" key="2">
    <source>
        <dbReference type="Proteomes" id="UP000288197"/>
    </source>
</evidence>
<reference evidence="1 2" key="1">
    <citation type="submission" date="2017-05" db="EMBL/GenBank/DDBJ databases">
        <title>Vagococcus spp. assemblies.</title>
        <authorList>
            <person name="Gulvik C.A."/>
        </authorList>
    </citation>
    <scope>NUCLEOTIDE SEQUENCE [LARGE SCALE GENOMIC DNA]</scope>
    <source>
        <strain evidence="1 2">NCFB 2497</strain>
    </source>
</reference>
<dbReference type="PANTHER" id="PTHR36437:SF2">
    <property type="entry name" value="GLYOXALASE_BLEOMYCIN RESISTANCE PROTEIN_DIOXYGENASE"/>
    <property type="match status" value="1"/>
</dbReference>
<dbReference type="SUPFAM" id="SSF54593">
    <property type="entry name" value="Glyoxalase/Bleomycin resistance protein/Dihydroxybiphenyl dioxygenase"/>
    <property type="match status" value="1"/>
</dbReference>
<organism evidence="1 2">
    <name type="scientific">Vagococcus fluvialis</name>
    <dbReference type="NCBI Taxonomy" id="2738"/>
    <lineage>
        <taxon>Bacteria</taxon>
        <taxon>Bacillati</taxon>
        <taxon>Bacillota</taxon>
        <taxon>Bacilli</taxon>
        <taxon>Lactobacillales</taxon>
        <taxon>Enterococcaceae</taxon>
        <taxon>Vagococcus</taxon>
    </lineage>
</organism>
<dbReference type="GeneID" id="63145410"/>
<comment type="caution">
    <text evidence="1">The sequence shown here is derived from an EMBL/GenBank/DDBJ whole genome shotgun (WGS) entry which is preliminary data.</text>
</comment>
<dbReference type="EMBL" id="NGJX01000001">
    <property type="protein sequence ID" value="RSU05702.1"/>
    <property type="molecule type" value="Genomic_DNA"/>
</dbReference>
<dbReference type="OrthoDB" id="9803079at2"/>
<name>A0A369B0S8_9ENTE</name>